<protein>
    <submittedName>
        <fullName evidence="1">PGF-pre-PGF domain-containing protein</fullName>
    </submittedName>
</protein>
<evidence type="ECO:0000313" key="1">
    <source>
        <dbReference type="EMBL" id="HIH95287.1"/>
    </source>
</evidence>
<sequence>MQEKGIGSPSIALNRFDDEAWEQLPIKLLGDDDEFMYFTSETPVFSFFAMPGNVSSSA</sequence>
<gene>
    <name evidence="1" type="ORF">HA338_15095</name>
</gene>
<dbReference type="InterPro" id="IPR026453">
    <property type="entry name" value="PGF_pre_PGF"/>
</dbReference>
<dbReference type="EMBL" id="DUJU01000170">
    <property type="protein sequence ID" value="HIH95287.1"/>
    <property type="molecule type" value="Genomic_DNA"/>
</dbReference>
<dbReference type="Proteomes" id="UP000600774">
    <property type="component" value="Unassembled WGS sequence"/>
</dbReference>
<reference evidence="1" key="1">
    <citation type="journal article" date="2020" name="bioRxiv">
        <title>A rank-normalized archaeal taxonomy based on genome phylogeny resolves widespread incomplete and uneven classifications.</title>
        <authorList>
            <person name="Rinke C."/>
            <person name="Chuvochina M."/>
            <person name="Mussig A.J."/>
            <person name="Chaumeil P.-A."/>
            <person name="Waite D.W."/>
            <person name="Whitman W.B."/>
            <person name="Parks D.H."/>
            <person name="Hugenholtz P."/>
        </authorList>
    </citation>
    <scope>NUCLEOTIDE SEQUENCE</scope>
    <source>
        <strain evidence="1">UBA8876</strain>
    </source>
</reference>
<dbReference type="RefSeq" id="WP_083755919.1">
    <property type="nucleotide sequence ID" value="NZ_DUJU01000170.1"/>
</dbReference>
<accession>A0A832SLG5</accession>
<evidence type="ECO:0000313" key="2">
    <source>
        <dbReference type="Proteomes" id="UP000600774"/>
    </source>
</evidence>
<proteinExistence type="predicted"/>
<comment type="caution">
    <text evidence="1">The sequence shown here is derived from an EMBL/GenBank/DDBJ whole genome shotgun (WGS) entry which is preliminary data.</text>
</comment>
<dbReference type="GeneID" id="32154477"/>
<organism evidence="1 2">
    <name type="scientific">Methanosarcina acetivorans</name>
    <dbReference type="NCBI Taxonomy" id="2214"/>
    <lineage>
        <taxon>Archaea</taxon>
        <taxon>Methanobacteriati</taxon>
        <taxon>Methanobacteriota</taxon>
        <taxon>Stenosarchaea group</taxon>
        <taxon>Methanomicrobia</taxon>
        <taxon>Methanosarcinales</taxon>
        <taxon>Methanosarcinaceae</taxon>
        <taxon>Methanosarcina</taxon>
    </lineage>
</organism>
<dbReference type="NCBIfam" id="TIGR04213">
    <property type="entry name" value="PGF_pre_PGF"/>
    <property type="match status" value="1"/>
</dbReference>
<dbReference type="AlphaFoldDB" id="A0A832SLG5"/>
<name>A0A832SLG5_9EURY</name>